<evidence type="ECO:0000259" key="2">
    <source>
        <dbReference type="Pfam" id="PF07728"/>
    </source>
</evidence>
<proteinExistence type="predicted"/>
<comment type="caution">
    <text evidence="4">The sequence shown here is derived from an EMBL/GenBank/DDBJ whole genome shotgun (WGS) entry which is preliminary data.</text>
</comment>
<dbReference type="Pfam" id="PF12774">
    <property type="entry name" value="AAA_6"/>
    <property type="match status" value="2"/>
</dbReference>
<evidence type="ECO:0000259" key="3">
    <source>
        <dbReference type="Pfam" id="PF12774"/>
    </source>
</evidence>
<dbReference type="GO" id="GO:0005930">
    <property type="term" value="C:axoneme"/>
    <property type="evidence" value="ECO:0007669"/>
    <property type="project" value="TreeGrafter"/>
</dbReference>
<evidence type="ECO:0000256" key="1">
    <source>
        <dbReference type="SAM" id="MobiDB-lite"/>
    </source>
</evidence>
<dbReference type="GeneID" id="94430075"/>
<dbReference type="GO" id="GO:0035721">
    <property type="term" value="P:intraciliary retrograde transport"/>
    <property type="evidence" value="ECO:0007669"/>
    <property type="project" value="TreeGrafter"/>
</dbReference>
<dbReference type="GO" id="GO:0051959">
    <property type="term" value="F:dynein light intermediate chain binding"/>
    <property type="evidence" value="ECO:0007669"/>
    <property type="project" value="InterPro"/>
</dbReference>
<dbReference type="InterPro" id="IPR035699">
    <property type="entry name" value="AAA_6"/>
</dbReference>
<keyword evidence="5" id="KW-1185">Reference proteome</keyword>
<evidence type="ECO:0000313" key="4">
    <source>
        <dbReference type="EMBL" id="PHJ19465.1"/>
    </source>
</evidence>
<dbReference type="Gene3D" id="3.40.50.300">
    <property type="entry name" value="P-loop containing nucleotide triphosphate hydrolases"/>
    <property type="match status" value="3"/>
</dbReference>
<evidence type="ECO:0000313" key="5">
    <source>
        <dbReference type="Proteomes" id="UP000221165"/>
    </source>
</evidence>
<dbReference type="GO" id="GO:0060294">
    <property type="term" value="P:cilium movement involved in cell motility"/>
    <property type="evidence" value="ECO:0007669"/>
    <property type="project" value="TreeGrafter"/>
</dbReference>
<dbReference type="Pfam" id="PF12775">
    <property type="entry name" value="AAA_7"/>
    <property type="match status" value="1"/>
</dbReference>
<dbReference type="Proteomes" id="UP000221165">
    <property type="component" value="Unassembled WGS sequence"/>
</dbReference>
<dbReference type="PANTHER" id="PTHR10676">
    <property type="entry name" value="DYNEIN HEAVY CHAIN FAMILY PROTEIN"/>
    <property type="match status" value="1"/>
</dbReference>
<dbReference type="EMBL" id="MIGC01003433">
    <property type="protein sequence ID" value="PHJ19465.1"/>
    <property type="molecule type" value="Genomic_DNA"/>
</dbReference>
<dbReference type="InterPro" id="IPR026983">
    <property type="entry name" value="DHC"/>
</dbReference>
<name>A0A2C6KSZ6_9APIC</name>
<feature type="non-terminal residue" evidence="4">
    <location>
        <position position="1438"/>
    </location>
</feature>
<dbReference type="VEuPathDB" id="ToxoDB:CSUI_006711"/>
<dbReference type="Gene3D" id="1.20.58.1120">
    <property type="match status" value="1"/>
</dbReference>
<feature type="compositionally biased region" description="Polar residues" evidence="1">
    <location>
        <begin position="294"/>
        <end position="310"/>
    </location>
</feature>
<dbReference type="RefSeq" id="XP_067921165.1">
    <property type="nucleotide sequence ID" value="XM_068066864.1"/>
</dbReference>
<gene>
    <name evidence="4" type="ORF">CSUI_006711</name>
</gene>
<protein>
    <submittedName>
        <fullName evidence="4">Cytoplasmic dynein 2 heavy chain</fullName>
    </submittedName>
</protein>
<dbReference type="GO" id="GO:0005524">
    <property type="term" value="F:ATP binding"/>
    <property type="evidence" value="ECO:0007669"/>
    <property type="project" value="InterPro"/>
</dbReference>
<dbReference type="PANTHER" id="PTHR10676:SF352">
    <property type="entry name" value="CYTOPLASMIC DYNEIN 2 HEAVY CHAIN 1"/>
    <property type="match status" value="1"/>
</dbReference>
<dbReference type="InterPro" id="IPR043157">
    <property type="entry name" value="Dynein_AAA1S"/>
</dbReference>
<dbReference type="InterPro" id="IPR042228">
    <property type="entry name" value="Dynein_linker_3"/>
</dbReference>
<feature type="domain" description="Dynein heavy chain hydrolytic ATP-binding dynein motor region" evidence="3">
    <location>
        <begin position="495"/>
        <end position="598"/>
    </location>
</feature>
<dbReference type="InterPro" id="IPR027417">
    <property type="entry name" value="P-loop_NTPase"/>
</dbReference>
<organism evidence="4 5">
    <name type="scientific">Cystoisospora suis</name>
    <dbReference type="NCBI Taxonomy" id="483139"/>
    <lineage>
        <taxon>Eukaryota</taxon>
        <taxon>Sar</taxon>
        <taxon>Alveolata</taxon>
        <taxon>Apicomplexa</taxon>
        <taxon>Conoidasida</taxon>
        <taxon>Coccidia</taxon>
        <taxon>Eucoccidiorida</taxon>
        <taxon>Eimeriorina</taxon>
        <taxon>Sarcocystidae</taxon>
        <taxon>Cystoisospora</taxon>
    </lineage>
</organism>
<accession>A0A2C6KSZ6</accession>
<sequence>MFPRFYFLSDDEVVEVLSLFAACSHPVRMSGEFLPRLHHRLWRKMFQGVQRVILGDHDNIVPNPQASFIVLGGIEEEVVLVDVGLDGPQGVTGEGGSAETCLASLDVTLKDKLKELTETSIRALEKGSEQADEDRLLRDTPSQIGSLVFSVDLTKRTEEAICSGTLRDLKQSLILKLRKLTNFLRHHRAESLTGSFSLSACSPPAASTVSVSGFTSSSQPSQSTKTPLEVSRTRFHVMFLTEQMKIVEELISESCGTLEDWSWFKQLKFERSLAVTLGPRQEGGGVGTEKPDQRATSTPRTLQFSQSHTNSTEERRPPLRGVQYVARMAHCTQVYGFEYQGAVPERVVYTPLTAKCYLSLLNGLELGLGGNPYGPAGTGKTETVKALGAALARHVLVFNCEEGIDFRSMGRLIVGLGACGAWGCFDEFNRVLGEQLSAISQFIFLFQKAVQTKRAPTLRAEGNAEEKDIWEELVRQAIGSKGDNKQRKVSFGLRSLDEKAALFVTLNPAVGTYAGGRSELPVNLKHLFRPVLMAKPDVRIIAEVFLLSEGFTDFKTLARKLACVFDEAANLLPPQPHYDWGLRSVKTTLEVCADLFRCESMSPSILHNSDVTQASTNLGVHPLEPPSRTGGRLPHSHCGGIRFELTCMRRAIETTTVGRLVPGDADQFRRLLDATFLEIAEQGERQHQAPATGHDVSMEDVQRALVETGRLYEPEQGEKVLQLHACMQQRMGTIVLGPPGSGKTTIWRTLFHALRQSQGPLSQLRCVVVHPKAMPRRQLMGYREALTGEWKDGVLSRLAQELEKDESGNVWVVFDGDIDPEWAENLNSVLDDNHVFTLPTGRRFYLNSQRVKFIFETHQLTFASPATTSRCAAIFVPFQTNVKLLLHPPLLSYRENSSETPVLELDNDALQALLRDVLKALNYPPSLGSSCTDACSAAPSPVLTSIRRIFSTAFTQMDWHSRKTQDDCCLPVEPRQGETPLKKKLSRLEGMQLLRVCLLHALQPYLYQGPSTSLVTALLPPETRGEYPAADYFNLLGMPQENVTASPAEQAENQADLSHTSGRTYISETLQSEAGCAKIPFIPVASSLKAAWALKPLLESGERCIVVVGNRGCGKEAVVRHLSTSCYGSFPGNRQILCSSALIQATSGTNYGSSSTAFVRYACTPHTTVNDIVSTVRQYCTVAETSEGRTYRPAKPGKLLLYIKNIDAPVPDKYGVSEVIEWVRQVGCTSTFIDPDLKICRLEQIQIVASVAADVAGKTRGKELSIPTRLSACLPFVYIGEPSTTELEAICNRLLQRHLVNAQEDTHQREKFMATCFRLGSFLKDLREAINRDRVDKGLTVCQVTCRDVVECAKAICQHAVATVDQLQRVCLDEVSLQIVAGLGRSRAAQQALGELVQSVAGKHEITLSAPELGEFFSTRLPGGGERRGHVFALAPFL</sequence>
<dbReference type="GO" id="GO:0045505">
    <property type="term" value="F:dynein intermediate chain binding"/>
    <property type="evidence" value="ECO:0007669"/>
    <property type="project" value="InterPro"/>
</dbReference>
<dbReference type="GO" id="GO:0008569">
    <property type="term" value="F:minus-end-directed microtubule motor activity"/>
    <property type="evidence" value="ECO:0007669"/>
    <property type="project" value="TreeGrafter"/>
</dbReference>
<dbReference type="GO" id="GO:0060271">
    <property type="term" value="P:cilium assembly"/>
    <property type="evidence" value="ECO:0007669"/>
    <property type="project" value="TreeGrafter"/>
</dbReference>
<dbReference type="InterPro" id="IPR011704">
    <property type="entry name" value="ATPase_dyneun-rel_AAA"/>
</dbReference>
<dbReference type="Gene3D" id="1.10.8.710">
    <property type="match status" value="1"/>
</dbReference>
<dbReference type="Pfam" id="PF07728">
    <property type="entry name" value="AAA_5"/>
    <property type="match status" value="1"/>
</dbReference>
<dbReference type="OrthoDB" id="424310at2759"/>
<dbReference type="GO" id="GO:0016887">
    <property type="term" value="F:ATP hydrolysis activity"/>
    <property type="evidence" value="ECO:0007669"/>
    <property type="project" value="InterPro"/>
</dbReference>
<dbReference type="Gene3D" id="3.20.180.20">
    <property type="entry name" value="Dynein heavy chain, N-terminal domain 2"/>
    <property type="match status" value="1"/>
</dbReference>
<dbReference type="SUPFAM" id="SSF52540">
    <property type="entry name" value="P-loop containing nucleoside triphosphate hydrolases"/>
    <property type="match status" value="3"/>
</dbReference>
<dbReference type="GO" id="GO:0097729">
    <property type="term" value="C:9+2 motile cilium"/>
    <property type="evidence" value="ECO:0007669"/>
    <property type="project" value="TreeGrafter"/>
</dbReference>
<feature type="domain" description="Dynein heavy chain hydrolytic ATP-binding dynein motor region" evidence="3">
    <location>
        <begin position="335"/>
        <end position="454"/>
    </location>
</feature>
<dbReference type="GO" id="GO:0005868">
    <property type="term" value="C:cytoplasmic dynein complex"/>
    <property type="evidence" value="ECO:0007669"/>
    <property type="project" value="TreeGrafter"/>
</dbReference>
<feature type="region of interest" description="Disordered" evidence="1">
    <location>
        <begin position="279"/>
        <end position="316"/>
    </location>
</feature>
<reference evidence="4 5" key="1">
    <citation type="journal article" date="2017" name="Int. J. Parasitol.">
        <title>The genome of the protozoan parasite Cystoisospora suis and a reverse vaccinology approach to identify vaccine candidates.</title>
        <authorList>
            <person name="Palmieri N."/>
            <person name="Shrestha A."/>
            <person name="Ruttkowski B."/>
            <person name="Beck T."/>
            <person name="Vogl C."/>
            <person name="Tomley F."/>
            <person name="Blake D.P."/>
            <person name="Joachim A."/>
        </authorList>
    </citation>
    <scope>NUCLEOTIDE SEQUENCE [LARGE SCALE GENOMIC DNA]</scope>
    <source>
        <strain evidence="4 5">Wien I</strain>
    </source>
</reference>
<feature type="domain" description="ATPase dynein-related AAA" evidence="2">
    <location>
        <begin position="733"/>
        <end position="871"/>
    </location>
</feature>